<evidence type="ECO:0000256" key="2">
    <source>
        <dbReference type="ARBA" id="ARBA00022515"/>
    </source>
</evidence>
<name>A0A1T4KJY4_9BACT</name>
<dbReference type="InterPro" id="IPR006171">
    <property type="entry name" value="TOPRIM_dom"/>
</dbReference>
<dbReference type="Gene3D" id="3.90.580.10">
    <property type="entry name" value="Zinc finger, CHC2-type domain"/>
    <property type="match status" value="1"/>
</dbReference>
<dbReference type="GO" id="GO:0008270">
    <property type="term" value="F:zinc ion binding"/>
    <property type="evidence" value="ECO:0007669"/>
    <property type="project" value="UniProtKB-UniRule"/>
</dbReference>
<evidence type="ECO:0000256" key="12">
    <source>
        <dbReference type="HAMAP-Rule" id="MF_00974"/>
    </source>
</evidence>
<evidence type="ECO:0000256" key="14">
    <source>
        <dbReference type="PIRSR" id="PIRSR002811-1"/>
    </source>
</evidence>
<dbReference type="Pfam" id="PF08275">
    <property type="entry name" value="DNAG_N"/>
    <property type="match status" value="1"/>
</dbReference>
<dbReference type="Pfam" id="PF13662">
    <property type="entry name" value="Toprim_4"/>
    <property type="match status" value="1"/>
</dbReference>
<evidence type="ECO:0000256" key="3">
    <source>
        <dbReference type="ARBA" id="ARBA00022679"/>
    </source>
</evidence>
<evidence type="ECO:0000256" key="7">
    <source>
        <dbReference type="ARBA" id="ARBA00022771"/>
    </source>
</evidence>
<dbReference type="InterPro" id="IPR013264">
    <property type="entry name" value="DNAG_N"/>
</dbReference>
<proteinExistence type="inferred from homology"/>
<dbReference type="PIRSF" id="PIRSF002811">
    <property type="entry name" value="DnaG"/>
    <property type="match status" value="1"/>
</dbReference>
<evidence type="ECO:0000256" key="8">
    <source>
        <dbReference type="ARBA" id="ARBA00022833"/>
    </source>
</evidence>
<dbReference type="InterPro" id="IPR050219">
    <property type="entry name" value="DnaG_primase"/>
</dbReference>
<comment type="domain">
    <text evidence="12">Contains an N-terminal zinc-binding domain, a central core domain that contains the primase activity, and a C-terminal DnaB-binding domain.</text>
</comment>
<dbReference type="InterPro" id="IPR034151">
    <property type="entry name" value="TOPRIM_DnaG_bac"/>
</dbReference>
<keyword evidence="6 12" id="KW-0479">Metal-binding</keyword>
<evidence type="ECO:0000256" key="1">
    <source>
        <dbReference type="ARBA" id="ARBA00022478"/>
    </source>
</evidence>
<feature type="domain" description="Toprim" evidence="15">
    <location>
        <begin position="256"/>
        <end position="335"/>
    </location>
</feature>
<dbReference type="SUPFAM" id="SSF57783">
    <property type="entry name" value="Zinc beta-ribbon"/>
    <property type="match status" value="1"/>
</dbReference>
<dbReference type="NCBIfam" id="TIGR01391">
    <property type="entry name" value="dnaG"/>
    <property type="match status" value="1"/>
</dbReference>
<dbReference type="FunFam" id="3.90.580.10:FF:000001">
    <property type="entry name" value="DNA primase"/>
    <property type="match status" value="1"/>
</dbReference>
<dbReference type="CDD" id="cd03364">
    <property type="entry name" value="TOPRIM_DnaG_primases"/>
    <property type="match status" value="1"/>
</dbReference>
<sequence length="610" mass="70542">MENKRIPSELVNQIISNSNIVEIISEFISLSKKGNNYIGLCPFHEDSSPSFTISPQKQIFKCFPCGASGNVISFLEKIKNWNFIQSLEFLAQKQGIEFDFTSFKNDDKTKYYSQETVELVDILSIANYFYKVEVLKSTSANEYLKKRKLDDLNIREKFDIGYAPKNKIVDYLKKLGYDSNLMLKAGLINSELNELFWDRITFGIRNEYGDLVGFSGRTLDSSSTSKYVNSPATHLFNKSKILYNFNNAKDNINSKKEVIIVEGFMDAIALDKAGIHNVVALMGTALTKEHLNLIKRNKVILFLDNDTAGIEATLRTLKLLLENGFSASVINNTYLKDADEILNNYGKETLIDLINNNQVSSVNFIYEKLKAKHKVDQIQDYESFSKFIQILQAYINLFNDEQKEYISSLLSKEFNYSLKYQLKENQNIYHEIPQKQNIDFRNTQWYRNKIELLANQNRLSLLIRAMSNQYILEIIKATNDVSLLFTKPDSIKNLYEYTIQLNEVKDPNEIYKMIYPELNIMLNSIDYNDEINAKIIKEYVNDTVLEANKLSSFTIPLQPYAIEQVAEWEKYKNILYAGANANAVPPFIQDQISLLINKYKNRKLIFKNNK</sequence>
<feature type="zinc finger region" description="CHC2-type" evidence="12 14">
    <location>
        <begin position="41"/>
        <end position="65"/>
    </location>
</feature>
<keyword evidence="10 12" id="KW-0238">DNA-binding</keyword>
<dbReference type="GO" id="GO:0005737">
    <property type="term" value="C:cytoplasm"/>
    <property type="evidence" value="ECO:0007669"/>
    <property type="project" value="TreeGrafter"/>
</dbReference>
<dbReference type="GO" id="GO:0003677">
    <property type="term" value="F:DNA binding"/>
    <property type="evidence" value="ECO:0007669"/>
    <property type="project" value="UniProtKB-KW"/>
</dbReference>
<keyword evidence="11 12" id="KW-0804">Transcription</keyword>
<evidence type="ECO:0000256" key="6">
    <source>
        <dbReference type="ARBA" id="ARBA00022723"/>
    </source>
</evidence>
<dbReference type="PANTHER" id="PTHR30313:SF2">
    <property type="entry name" value="DNA PRIMASE"/>
    <property type="match status" value="1"/>
</dbReference>
<dbReference type="PROSITE" id="PS50880">
    <property type="entry name" value="TOPRIM"/>
    <property type="match status" value="1"/>
</dbReference>
<dbReference type="GO" id="GO:0000428">
    <property type="term" value="C:DNA-directed RNA polymerase complex"/>
    <property type="evidence" value="ECO:0007669"/>
    <property type="project" value="UniProtKB-KW"/>
</dbReference>
<dbReference type="InterPro" id="IPR002694">
    <property type="entry name" value="Znf_CHC2"/>
</dbReference>
<dbReference type="SUPFAM" id="SSF56731">
    <property type="entry name" value="DNA primase core"/>
    <property type="match status" value="1"/>
</dbReference>
<evidence type="ECO:0000313" key="16">
    <source>
        <dbReference type="EMBL" id="SJZ42714.1"/>
    </source>
</evidence>
<dbReference type="PANTHER" id="PTHR30313">
    <property type="entry name" value="DNA PRIMASE"/>
    <property type="match status" value="1"/>
</dbReference>
<dbReference type="SMART" id="SM00493">
    <property type="entry name" value="TOPRIM"/>
    <property type="match status" value="1"/>
</dbReference>
<gene>
    <name evidence="12" type="primary">dnaG</name>
    <name evidence="16" type="ORF">SAMN02745154_00076</name>
</gene>
<comment type="similarity">
    <text evidence="12 13">Belongs to the DnaG primase family.</text>
</comment>
<evidence type="ECO:0000256" key="13">
    <source>
        <dbReference type="PIRNR" id="PIRNR002811"/>
    </source>
</evidence>
<dbReference type="Gene3D" id="3.90.980.10">
    <property type="entry name" value="DNA primase, catalytic core, N-terminal domain"/>
    <property type="match status" value="1"/>
</dbReference>
<dbReference type="HAMAP" id="MF_00974">
    <property type="entry name" value="DNA_primase_DnaG"/>
    <property type="match status" value="1"/>
</dbReference>
<dbReference type="GO" id="GO:1990077">
    <property type="term" value="C:primosome complex"/>
    <property type="evidence" value="ECO:0007669"/>
    <property type="project" value="UniProtKB-KW"/>
</dbReference>
<dbReference type="InterPro" id="IPR036977">
    <property type="entry name" value="DNA_primase_Znf_CHC2"/>
</dbReference>
<comment type="catalytic activity">
    <reaction evidence="12">
        <text>ssDNA + n NTP = ssDNA/pppN(pN)n-1 hybrid + (n-1) diphosphate.</text>
        <dbReference type="EC" id="2.7.7.101"/>
    </reaction>
</comment>
<evidence type="ECO:0000256" key="4">
    <source>
        <dbReference type="ARBA" id="ARBA00022695"/>
    </source>
</evidence>
<dbReference type="EMBL" id="FUXF01000003">
    <property type="protein sequence ID" value="SJZ42714.1"/>
    <property type="molecule type" value="Genomic_DNA"/>
</dbReference>
<organism evidence="16 17">
    <name type="scientific">Mycoplasmopsis verecunda</name>
    <dbReference type="NCBI Taxonomy" id="171291"/>
    <lineage>
        <taxon>Bacteria</taxon>
        <taxon>Bacillati</taxon>
        <taxon>Mycoplasmatota</taxon>
        <taxon>Mycoplasmoidales</taxon>
        <taxon>Metamycoplasmataceae</taxon>
        <taxon>Mycoplasmopsis</taxon>
    </lineage>
</organism>
<dbReference type="Proteomes" id="UP000190389">
    <property type="component" value="Unassembled WGS sequence"/>
</dbReference>
<dbReference type="GO" id="GO:0003899">
    <property type="term" value="F:DNA-directed RNA polymerase activity"/>
    <property type="evidence" value="ECO:0007669"/>
    <property type="project" value="UniProtKB-UniRule"/>
</dbReference>
<accession>A0A1T4KJY4</accession>
<keyword evidence="1 12" id="KW-0240">DNA-directed RNA polymerase</keyword>
<dbReference type="AlphaFoldDB" id="A0A1T4KJY4"/>
<dbReference type="Pfam" id="PF01807">
    <property type="entry name" value="Zn_ribbon_DnaG"/>
    <property type="match status" value="1"/>
</dbReference>
<reference evidence="17" key="1">
    <citation type="submission" date="2017-02" db="EMBL/GenBank/DDBJ databases">
        <authorList>
            <person name="Varghese N."/>
            <person name="Submissions S."/>
        </authorList>
    </citation>
    <scope>NUCLEOTIDE SEQUENCE [LARGE SCALE GENOMIC DNA]</scope>
    <source>
        <strain evidence="17">ATCC 27862</strain>
    </source>
</reference>
<dbReference type="InterPro" id="IPR030846">
    <property type="entry name" value="DnaG_bac"/>
</dbReference>
<keyword evidence="9" id="KW-0460">Magnesium</keyword>
<dbReference type="RefSeq" id="WP_078746827.1">
    <property type="nucleotide sequence ID" value="NZ_CP137850.1"/>
</dbReference>
<dbReference type="Gene3D" id="3.40.1360.10">
    <property type="match status" value="1"/>
</dbReference>
<comment type="function">
    <text evidence="12 13">RNA polymerase that catalyzes the synthesis of short RNA molecules used as primers for DNA polymerase during DNA replication.</text>
</comment>
<protein>
    <recommendedName>
        <fullName evidence="12 13">DNA primase</fullName>
        <ecNumber evidence="12">2.7.7.101</ecNumber>
    </recommendedName>
</protein>
<keyword evidence="17" id="KW-1185">Reference proteome</keyword>
<keyword evidence="8 12" id="KW-0862">Zinc</keyword>
<evidence type="ECO:0000259" key="15">
    <source>
        <dbReference type="PROSITE" id="PS50880"/>
    </source>
</evidence>
<evidence type="ECO:0000256" key="5">
    <source>
        <dbReference type="ARBA" id="ARBA00022705"/>
    </source>
</evidence>
<evidence type="ECO:0000313" key="17">
    <source>
        <dbReference type="Proteomes" id="UP000190389"/>
    </source>
</evidence>
<dbReference type="OrthoDB" id="9803773at2"/>
<dbReference type="InterPro" id="IPR037068">
    <property type="entry name" value="DNA_primase_core_N_sf"/>
</dbReference>
<dbReference type="SMART" id="SM00400">
    <property type="entry name" value="ZnF_CHCC"/>
    <property type="match status" value="1"/>
</dbReference>
<evidence type="ECO:0000256" key="9">
    <source>
        <dbReference type="ARBA" id="ARBA00022842"/>
    </source>
</evidence>
<dbReference type="STRING" id="171291.SAMN02745154_00076"/>
<keyword evidence="3 12" id="KW-0808">Transferase</keyword>
<dbReference type="GO" id="GO:0006269">
    <property type="term" value="P:DNA replication, synthesis of primer"/>
    <property type="evidence" value="ECO:0007669"/>
    <property type="project" value="UniProtKB-UniRule"/>
</dbReference>
<keyword evidence="2 12" id="KW-0639">Primosome</keyword>
<evidence type="ECO:0000256" key="11">
    <source>
        <dbReference type="ARBA" id="ARBA00023163"/>
    </source>
</evidence>
<evidence type="ECO:0000256" key="10">
    <source>
        <dbReference type="ARBA" id="ARBA00023125"/>
    </source>
</evidence>
<comment type="subunit">
    <text evidence="12">Monomer. Interacts with DnaB.</text>
</comment>
<keyword evidence="7 12" id="KW-0863">Zinc-finger</keyword>
<comment type="cofactor">
    <cofactor evidence="12 13 14">
        <name>Zn(2+)</name>
        <dbReference type="ChEBI" id="CHEBI:29105"/>
    </cofactor>
    <text evidence="12 13 14">Binds 1 zinc ion per monomer.</text>
</comment>
<dbReference type="InterPro" id="IPR006295">
    <property type="entry name" value="DNA_primase_DnaG"/>
</dbReference>
<keyword evidence="5 12" id="KW-0235">DNA replication</keyword>
<keyword evidence="4 12" id="KW-0548">Nucleotidyltransferase</keyword>
<dbReference type="EC" id="2.7.7.101" evidence="12"/>